<keyword evidence="1" id="KW-0812">Transmembrane</keyword>
<feature type="transmembrane region" description="Helical" evidence="1">
    <location>
        <begin position="14"/>
        <end position="36"/>
    </location>
</feature>
<organism evidence="2 3">
    <name type="scientific">Cellulophaga tyrosinoxydans</name>
    <dbReference type="NCBI Taxonomy" id="504486"/>
    <lineage>
        <taxon>Bacteria</taxon>
        <taxon>Pseudomonadati</taxon>
        <taxon>Bacteroidota</taxon>
        <taxon>Flavobacteriia</taxon>
        <taxon>Flavobacteriales</taxon>
        <taxon>Flavobacteriaceae</taxon>
        <taxon>Cellulophaga</taxon>
    </lineage>
</organism>
<dbReference type="Proteomes" id="UP000192360">
    <property type="component" value="Unassembled WGS sequence"/>
</dbReference>
<evidence type="ECO:0000313" key="2">
    <source>
        <dbReference type="EMBL" id="SMC74719.1"/>
    </source>
</evidence>
<protein>
    <submittedName>
        <fullName evidence="2">Uncharacterized protein</fullName>
    </submittedName>
</protein>
<dbReference type="EMBL" id="FWXO01000004">
    <property type="protein sequence ID" value="SMC74719.1"/>
    <property type="molecule type" value="Genomic_DNA"/>
</dbReference>
<gene>
    <name evidence="2" type="ORF">SAMN05660703_2587</name>
</gene>
<accession>A0A1W2BP25</accession>
<name>A0A1W2BP25_9FLAO</name>
<evidence type="ECO:0000313" key="3">
    <source>
        <dbReference type="Proteomes" id="UP000192360"/>
    </source>
</evidence>
<proteinExistence type="predicted"/>
<reference evidence="2 3" key="1">
    <citation type="submission" date="2017-04" db="EMBL/GenBank/DDBJ databases">
        <authorList>
            <person name="Afonso C.L."/>
            <person name="Miller P.J."/>
            <person name="Scott M.A."/>
            <person name="Spackman E."/>
            <person name="Goraichik I."/>
            <person name="Dimitrov K.M."/>
            <person name="Suarez D.L."/>
            <person name="Swayne D.E."/>
        </authorList>
    </citation>
    <scope>NUCLEOTIDE SEQUENCE [LARGE SCALE GENOMIC DNA]</scope>
    <source>
        <strain evidence="2 3">DSM 21164</strain>
    </source>
</reference>
<evidence type="ECO:0000256" key="1">
    <source>
        <dbReference type="SAM" id="Phobius"/>
    </source>
</evidence>
<dbReference type="AlphaFoldDB" id="A0A1W2BP25"/>
<sequence length="39" mass="4533">MVALRYDNKSRNSFFITTFAVAFFCKAKSVLVLLPYDKK</sequence>
<keyword evidence="1" id="KW-1133">Transmembrane helix</keyword>
<dbReference type="STRING" id="504486.SAMN05660703_2587"/>
<keyword evidence="1" id="KW-0472">Membrane</keyword>
<keyword evidence="3" id="KW-1185">Reference proteome</keyword>